<organism evidence="2">
    <name type="scientific">Erwinia billingiae (strain Eb661)</name>
    <dbReference type="NCBI Taxonomy" id="634500"/>
    <lineage>
        <taxon>Bacteria</taxon>
        <taxon>Pseudomonadati</taxon>
        <taxon>Pseudomonadota</taxon>
        <taxon>Gammaproteobacteria</taxon>
        <taxon>Enterobacterales</taxon>
        <taxon>Erwiniaceae</taxon>
        <taxon>Erwinia</taxon>
    </lineage>
</organism>
<proteinExistence type="predicted"/>
<evidence type="ECO:0000313" key="2">
    <source>
        <dbReference type="Proteomes" id="UP000008793"/>
    </source>
</evidence>
<dbReference type="eggNOG" id="ENOG5033YHP">
    <property type="taxonomic scope" value="Bacteria"/>
</dbReference>
<dbReference type="KEGG" id="ebi:EbC_05310"/>
<dbReference type="Proteomes" id="UP000008793">
    <property type="component" value="Chromosome"/>
</dbReference>
<dbReference type="HOGENOM" id="CLU_098949_2_0_6"/>
<name>D8MMH8_ERWBE</name>
<evidence type="ECO:0000313" key="1">
    <source>
        <dbReference type="EMBL" id="CAX58062.1"/>
    </source>
</evidence>
<sequence length="172" mass="18652">MSLTRRRLLVGSTGLLVAGALSQWLPAFARAPLASAITVPANFVSLSQTLTGMDRPDALLAQRLYSWLHQRIDGLDNQLIGLSDLLNRQPALQGDALLAAMADQPAAVQELYQTLVSGWYLGVVNRQKPECVAFENIVSYRVVQTSLLPPSYAPGEANFWTQPPGKESIAHG</sequence>
<dbReference type="PROSITE" id="PS51318">
    <property type="entry name" value="TAT"/>
    <property type="match status" value="1"/>
</dbReference>
<gene>
    <name evidence="1" type="ordered locus">EbC_05310</name>
</gene>
<dbReference type="RefSeq" id="WP_013200567.1">
    <property type="nucleotide sequence ID" value="NC_014306.1"/>
</dbReference>
<dbReference type="STRING" id="634500.EbC_05310"/>
<dbReference type="InterPro" id="IPR024651">
    <property type="entry name" value="FAD-SLDH_ssu"/>
</dbReference>
<keyword evidence="2" id="KW-1185">Reference proteome</keyword>
<dbReference type="EMBL" id="FP236843">
    <property type="protein sequence ID" value="CAX58062.1"/>
    <property type="molecule type" value="Genomic_DNA"/>
</dbReference>
<dbReference type="AlphaFoldDB" id="D8MMH8"/>
<protein>
    <submittedName>
        <fullName evidence="1">Twin-arginine translocation pathway signal</fullName>
    </submittedName>
</protein>
<reference evidence="1 2" key="1">
    <citation type="journal article" date="2010" name="BMC Genomics">
        <title>Genome comparison of the epiphytic bacteria Erwinia billingiae and E. tasmaniensis with the pear pathogen E. pyrifoliae.</title>
        <authorList>
            <person name="Kube M."/>
            <person name="Migdoll A.M."/>
            <person name="Gehring I."/>
            <person name="Heitmann K."/>
            <person name="Mayer Y."/>
            <person name="Kuhl H."/>
            <person name="Knaust F."/>
            <person name="Geider K."/>
            <person name="Reinhardt R."/>
        </authorList>
    </citation>
    <scope>NUCLEOTIDE SEQUENCE [LARGE SCALE GENOMIC DNA]</scope>
    <source>
        <strain evidence="1 2">Eb661</strain>
    </source>
</reference>
<dbReference type="GeneID" id="90510532"/>
<dbReference type="Pfam" id="PF12318">
    <property type="entry name" value="FAD-SLDH"/>
    <property type="match status" value="1"/>
</dbReference>
<accession>D8MMH8</accession>
<dbReference type="InterPro" id="IPR006311">
    <property type="entry name" value="TAT_signal"/>
</dbReference>